<dbReference type="RefSeq" id="WP_254010766.1">
    <property type="nucleotide sequence ID" value="NZ_JAMZMM010000033.1"/>
</dbReference>
<gene>
    <name evidence="3" type="ORF">NJ959_05640</name>
</gene>
<keyword evidence="4" id="KW-1185">Reference proteome</keyword>
<dbReference type="Pfam" id="PF02638">
    <property type="entry name" value="GHL10"/>
    <property type="match status" value="2"/>
</dbReference>
<keyword evidence="1" id="KW-0732">Signal</keyword>
<organism evidence="3 4">
    <name type="scientific">Limnofasciculus baicalensis BBK-W-15</name>
    <dbReference type="NCBI Taxonomy" id="2699891"/>
    <lineage>
        <taxon>Bacteria</taxon>
        <taxon>Bacillati</taxon>
        <taxon>Cyanobacteriota</taxon>
        <taxon>Cyanophyceae</taxon>
        <taxon>Coleofasciculales</taxon>
        <taxon>Coleofasciculaceae</taxon>
        <taxon>Limnofasciculus</taxon>
        <taxon>Limnofasciculus baicalensis</taxon>
    </lineage>
</organism>
<dbReference type="AlphaFoldDB" id="A0AAE3GNS1"/>
<evidence type="ECO:0000259" key="2">
    <source>
        <dbReference type="Pfam" id="PF02638"/>
    </source>
</evidence>
<name>A0AAE3GNS1_9CYAN</name>
<reference evidence="3" key="1">
    <citation type="submission" date="2022-06" db="EMBL/GenBank/DDBJ databases">
        <title>New cyanobacteria of genus Symplocastrum in benthos of Lake Baikal.</title>
        <authorList>
            <person name="Sorokovikova E."/>
            <person name="Tikhonova I."/>
            <person name="Krasnopeev A."/>
            <person name="Evseev P."/>
            <person name="Gladkikh A."/>
            <person name="Belykh O."/>
        </authorList>
    </citation>
    <scope>NUCLEOTIDE SEQUENCE</scope>
    <source>
        <strain evidence="3">BBK-W-15</strain>
    </source>
</reference>
<evidence type="ECO:0000313" key="3">
    <source>
        <dbReference type="EMBL" id="MCP2727961.1"/>
    </source>
</evidence>
<dbReference type="PANTHER" id="PTHR43405">
    <property type="entry name" value="GLYCOSYL HYDROLASE DIGH"/>
    <property type="match status" value="1"/>
</dbReference>
<dbReference type="Proteomes" id="UP001204953">
    <property type="component" value="Unassembled WGS sequence"/>
</dbReference>
<evidence type="ECO:0000313" key="4">
    <source>
        <dbReference type="Proteomes" id="UP001204953"/>
    </source>
</evidence>
<comment type="caution">
    <text evidence="3">The sequence shown here is derived from an EMBL/GenBank/DDBJ whole genome shotgun (WGS) entry which is preliminary data.</text>
</comment>
<dbReference type="InterPro" id="IPR052177">
    <property type="entry name" value="Divisome_Glycosyl_Hydrolase"/>
</dbReference>
<dbReference type="EMBL" id="JAMZMM010000033">
    <property type="protein sequence ID" value="MCP2727961.1"/>
    <property type="molecule type" value="Genomic_DNA"/>
</dbReference>
<dbReference type="InterPro" id="IPR003790">
    <property type="entry name" value="GHL10"/>
</dbReference>
<proteinExistence type="predicted"/>
<protein>
    <submittedName>
        <fullName evidence="3">Family 10 glycosylhydrolase</fullName>
    </submittedName>
</protein>
<sequence>MNRKNQGWLNFLLCLIIAVNLVLFDHPKATPSMDIANSQTPEALTEIRGVWLTNVASGILFFPWGINRAVYQLAQLNFNTIYPVVWNRGHTFYPSTVAKSVTGEEQDPVLNIIRLGRDVLAEIIQEGHNQGLRIIPWFEYGFMAPPNSKLAKNHPNWITKSSSLCVKKPGIVKQVQTKPGQNQNKLSSQCPIPTLADPDSLQNSTRKLVWLNPLHPEVQKFILNLIVEVVKNYDIDGIQLDDHFGMPVELGYDDFTIKLYQKEHKGKLPPNNPLESEWMEWRANKISQFLEKIYKRVKSIKPDCLISVSPNSQAFSYNNYLQDWLTWVERGWVDELVLQAYRNDMGGFQAELNKPAVQIALKKIPVSIGITTGTGKRPVAMKQIQQQVKEVRDRNFNGVSFFYWETLWSYLTPESPKQRRQGFLELFSEKSPLG</sequence>
<accession>A0AAE3GNS1</accession>
<feature type="domain" description="Glycosyl hydrolase-like 10" evidence="2">
    <location>
        <begin position="182"/>
        <end position="386"/>
    </location>
</feature>
<dbReference type="SUPFAM" id="SSF51445">
    <property type="entry name" value="(Trans)glycosidases"/>
    <property type="match status" value="1"/>
</dbReference>
<dbReference type="PANTHER" id="PTHR43405:SF1">
    <property type="entry name" value="GLYCOSYL HYDROLASE DIGH"/>
    <property type="match status" value="1"/>
</dbReference>
<feature type="domain" description="Glycosyl hydrolase-like 10" evidence="2">
    <location>
        <begin position="46"/>
        <end position="181"/>
    </location>
</feature>
<dbReference type="Gene3D" id="3.20.20.80">
    <property type="entry name" value="Glycosidases"/>
    <property type="match status" value="1"/>
</dbReference>
<evidence type="ECO:0000256" key="1">
    <source>
        <dbReference type="ARBA" id="ARBA00022729"/>
    </source>
</evidence>
<dbReference type="InterPro" id="IPR017853">
    <property type="entry name" value="GH"/>
</dbReference>